<dbReference type="KEGG" id="vpn:A21D_01077"/>
<dbReference type="AlphaFoldDB" id="A0A2K9IWP4"/>
<accession>A0A2K9IWP4</accession>
<name>A0A2K9IWP4_9BACI</name>
<keyword evidence="2" id="KW-0413">Isomerase</keyword>
<dbReference type="PANTHER" id="PTHR30345:SF5">
    <property type="entry name" value="GALACTOSE-6-PHOSPHATE ISOMERASE SUBUNIT LACA"/>
    <property type="match status" value="1"/>
</dbReference>
<evidence type="ECO:0000313" key="3">
    <source>
        <dbReference type="Proteomes" id="UP000234237"/>
    </source>
</evidence>
<dbReference type="GO" id="GO:0004751">
    <property type="term" value="F:ribose-5-phosphate isomerase activity"/>
    <property type="evidence" value="ECO:0007669"/>
    <property type="project" value="TreeGrafter"/>
</dbReference>
<comment type="similarity">
    <text evidence="1">Belongs to the LacAB/RpiB family.</text>
</comment>
<dbReference type="GO" id="GO:0050044">
    <property type="term" value="F:galactose-6-phosphate isomerase activity"/>
    <property type="evidence" value="ECO:0007669"/>
    <property type="project" value="UniProtKB-EC"/>
</dbReference>
<evidence type="ECO:0000256" key="1">
    <source>
        <dbReference type="ARBA" id="ARBA00008754"/>
    </source>
</evidence>
<dbReference type="GO" id="GO:0009052">
    <property type="term" value="P:pentose-phosphate shunt, non-oxidative branch"/>
    <property type="evidence" value="ECO:0007669"/>
    <property type="project" value="TreeGrafter"/>
</dbReference>
<dbReference type="PANTHER" id="PTHR30345">
    <property type="entry name" value="RIBOSE-5-PHOSPHATE ISOMERASE B"/>
    <property type="match status" value="1"/>
</dbReference>
<dbReference type="Proteomes" id="UP000234237">
    <property type="component" value="Chromosome"/>
</dbReference>
<gene>
    <name evidence="2" type="primary">lacA</name>
    <name evidence="2" type="ORF">A21D_01077</name>
</gene>
<dbReference type="EMBL" id="CP018622">
    <property type="protein sequence ID" value="AUJ24189.1"/>
    <property type="molecule type" value="Genomic_DNA"/>
</dbReference>
<dbReference type="GO" id="GO:0019316">
    <property type="term" value="P:D-allose catabolic process"/>
    <property type="evidence" value="ECO:0007669"/>
    <property type="project" value="TreeGrafter"/>
</dbReference>
<proteinExistence type="inferred from homology"/>
<dbReference type="InterPro" id="IPR003500">
    <property type="entry name" value="RpiB_LacA_LacB"/>
</dbReference>
<dbReference type="Gene3D" id="3.40.1400.10">
    <property type="entry name" value="Sugar-phosphate isomerase, RpiB/LacA/LacB"/>
    <property type="match status" value="1"/>
</dbReference>
<dbReference type="NCBIfam" id="TIGR00689">
    <property type="entry name" value="rpiB_lacA_lacB"/>
    <property type="match status" value="1"/>
</dbReference>
<dbReference type="SUPFAM" id="SSF89623">
    <property type="entry name" value="Ribose/Galactose isomerase RpiB/AlsB"/>
    <property type="match status" value="1"/>
</dbReference>
<dbReference type="PIRSF" id="PIRSF005384">
    <property type="entry name" value="RpiB_LacA_B"/>
    <property type="match status" value="1"/>
</dbReference>
<dbReference type="NCBIfam" id="NF006380">
    <property type="entry name" value="PRK08621.1"/>
    <property type="match status" value="1"/>
</dbReference>
<sequence>MKVVMGSDVKGFELKEFIKQRLVYLGYDVEDITPKKMNDFYDVTIDLTEFIQKHDGSQGVMFDEYGVGPFMIANKCKGIICANVFDEHSAKMTRAHNNTNMITIGAGIVGNRLAERIVETFLASDYEGGRHQIRVDMLNKMC</sequence>
<dbReference type="Pfam" id="PF02502">
    <property type="entry name" value="LacAB_rpiB"/>
    <property type="match status" value="1"/>
</dbReference>
<reference evidence="3" key="1">
    <citation type="submission" date="2016-11" db="EMBL/GenBank/DDBJ databases">
        <title>Complete genome sequence of Virgibacillus pantothenticus 21D, a halophilic bacterium isolated from the deep hypersaline anoxic basin Discovery in the Mediterranean Sea.</title>
        <authorList>
            <person name="Zeaiter Z."/>
            <person name="Booth J.M."/>
            <person name="Prosdocimi E.M."/>
            <person name="Mapelli F."/>
            <person name="Fusi M."/>
            <person name="Daffonchio D."/>
            <person name="Borin S."/>
            <person name="Crotti E."/>
        </authorList>
    </citation>
    <scope>NUCLEOTIDE SEQUENCE [LARGE SCALE GENOMIC DNA]</scope>
    <source>
        <strain evidence="3">21D</strain>
    </source>
</reference>
<protein>
    <submittedName>
        <fullName evidence="2">Galactose-6-phosphate isomerase subunit LacA</fullName>
        <ecNumber evidence="2">5.3.1.26</ecNumber>
    </submittedName>
</protein>
<dbReference type="STRING" id="302167.GCA_900166595_03984"/>
<evidence type="ECO:0000313" key="2">
    <source>
        <dbReference type="EMBL" id="AUJ24189.1"/>
    </source>
</evidence>
<dbReference type="InterPro" id="IPR036569">
    <property type="entry name" value="RpiB_LacA_LacB_sf"/>
</dbReference>
<dbReference type="RefSeq" id="WP_077706565.1">
    <property type="nucleotide sequence ID" value="NZ_CP018622.1"/>
</dbReference>
<organism evidence="2 3">
    <name type="scientific">Virgibacillus dokdonensis</name>
    <dbReference type="NCBI Taxonomy" id="302167"/>
    <lineage>
        <taxon>Bacteria</taxon>
        <taxon>Bacillati</taxon>
        <taxon>Bacillota</taxon>
        <taxon>Bacilli</taxon>
        <taxon>Bacillales</taxon>
        <taxon>Bacillaceae</taxon>
        <taxon>Virgibacillus</taxon>
    </lineage>
</organism>
<dbReference type="EC" id="5.3.1.26" evidence="2"/>